<dbReference type="RefSeq" id="WP_397091965.1">
    <property type="nucleotide sequence ID" value="NZ_JBIRYO010000004.1"/>
</dbReference>
<reference evidence="3 4" key="1">
    <citation type="submission" date="2024-10" db="EMBL/GenBank/DDBJ databases">
        <title>The Natural Products Discovery Center: Release of the First 8490 Sequenced Strains for Exploring Actinobacteria Biosynthetic Diversity.</title>
        <authorList>
            <person name="Kalkreuter E."/>
            <person name="Kautsar S.A."/>
            <person name="Yang D."/>
            <person name="Bader C.D."/>
            <person name="Teijaro C.N."/>
            <person name="Fluegel L."/>
            <person name="Davis C.M."/>
            <person name="Simpson J.R."/>
            <person name="Lauterbach L."/>
            <person name="Steele A.D."/>
            <person name="Gui C."/>
            <person name="Meng S."/>
            <person name="Li G."/>
            <person name="Viehrig K."/>
            <person name="Ye F."/>
            <person name="Su P."/>
            <person name="Kiefer A.F."/>
            <person name="Nichols A."/>
            <person name="Cepeda A.J."/>
            <person name="Yan W."/>
            <person name="Fan B."/>
            <person name="Jiang Y."/>
            <person name="Adhikari A."/>
            <person name="Zheng C.-J."/>
            <person name="Schuster L."/>
            <person name="Cowan T.M."/>
            <person name="Smanski M.J."/>
            <person name="Chevrette M.G."/>
            <person name="De Carvalho L.P.S."/>
            <person name="Shen B."/>
        </authorList>
    </citation>
    <scope>NUCLEOTIDE SEQUENCE [LARGE SCALE GENOMIC DNA]</scope>
    <source>
        <strain evidence="3 4">NPDC019275</strain>
    </source>
</reference>
<evidence type="ECO:0000256" key="1">
    <source>
        <dbReference type="SAM" id="MobiDB-lite"/>
    </source>
</evidence>
<feature type="transmembrane region" description="Helical" evidence="2">
    <location>
        <begin position="79"/>
        <end position="98"/>
    </location>
</feature>
<feature type="region of interest" description="Disordered" evidence="1">
    <location>
        <begin position="143"/>
        <end position="166"/>
    </location>
</feature>
<organism evidence="3 4">
    <name type="scientific">Nocardia xishanensis</name>
    <dbReference type="NCBI Taxonomy" id="238964"/>
    <lineage>
        <taxon>Bacteria</taxon>
        <taxon>Bacillati</taxon>
        <taxon>Actinomycetota</taxon>
        <taxon>Actinomycetes</taxon>
        <taxon>Mycobacteriales</taxon>
        <taxon>Nocardiaceae</taxon>
        <taxon>Nocardia</taxon>
    </lineage>
</organism>
<gene>
    <name evidence="3" type="ORF">ACH49W_08225</name>
</gene>
<evidence type="ECO:0000313" key="4">
    <source>
        <dbReference type="Proteomes" id="UP001611415"/>
    </source>
</evidence>
<keyword evidence="2" id="KW-0812">Transmembrane</keyword>
<proteinExistence type="predicted"/>
<keyword evidence="2" id="KW-1133">Transmembrane helix</keyword>
<dbReference type="Proteomes" id="UP001611415">
    <property type="component" value="Unassembled WGS sequence"/>
</dbReference>
<keyword evidence="4" id="KW-1185">Reference proteome</keyword>
<dbReference type="EMBL" id="JBIRYO010000004">
    <property type="protein sequence ID" value="MFI2473352.1"/>
    <property type="molecule type" value="Genomic_DNA"/>
</dbReference>
<feature type="transmembrane region" description="Helical" evidence="2">
    <location>
        <begin position="44"/>
        <end position="67"/>
    </location>
</feature>
<keyword evidence="2" id="KW-0472">Membrane</keyword>
<feature type="transmembrane region" description="Helical" evidence="2">
    <location>
        <begin position="110"/>
        <end position="133"/>
    </location>
</feature>
<evidence type="ECO:0000313" key="3">
    <source>
        <dbReference type="EMBL" id="MFI2473352.1"/>
    </source>
</evidence>
<sequence length="183" mass="18745">MTAGLLAVGLAVLCGHSAFRAFDAADKIEKLSNRLGHGSAQDSIGGLQTIGALNSIIGVLWLVGGLLLMSRKSAGRIMLILLACAGGVSSLYSAIASLDAEVPGAAIGSFIGLGLAALILGLAMAGSTTRWLASAPGRLRRHGPPAPYGQPPYGQPGPPPVYPGPRRVSRYTLRTTDFAVVRC</sequence>
<feature type="compositionally biased region" description="Pro residues" evidence="1">
    <location>
        <begin position="144"/>
        <end position="163"/>
    </location>
</feature>
<comment type="caution">
    <text evidence="3">The sequence shown here is derived from an EMBL/GenBank/DDBJ whole genome shotgun (WGS) entry which is preliminary data.</text>
</comment>
<accession>A0ABW7WWZ4</accession>
<name>A0ABW7WWZ4_9NOCA</name>
<evidence type="ECO:0000256" key="2">
    <source>
        <dbReference type="SAM" id="Phobius"/>
    </source>
</evidence>
<protein>
    <submittedName>
        <fullName evidence="3">Uncharacterized protein</fullName>
    </submittedName>
</protein>